<reference evidence="1 2" key="1">
    <citation type="journal article" date="2014" name="Agronomy (Basel)">
        <title>A Draft Genome Sequence for Ensete ventricosum, the Drought-Tolerant Tree Against Hunger.</title>
        <authorList>
            <person name="Harrison J."/>
            <person name="Moore K.A."/>
            <person name="Paszkiewicz K."/>
            <person name="Jones T."/>
            <person name="Grant M."/>
            <person name="Ambacheew D."/>
            <person name="Muzemil S."/>
            <person name="Studholme D.J."/>
        </authorList>
    </citation>
    <scope>NUCLEOTIDE SEQUENCE [LARGE SCALE GENOMIC DNA]</scope>
</reference>
<dbReference type="Proteomes" id="UP000287651">
    <property type="component" value="Unassembled WGS sequence"/>
</dbReference>
<dbReference type="AlphaFoldDB" id="A0A426ZST1"/>
<gene>
    <name evidence="1" type="ORF">B296_00003998</name>
</gene>
<protein>
    <submittedName>
        <fullName evidence="1">Uncharacterized protein</fullName>
    </submittedName>
</protein>
<dbReference type="EMBL" id="AMZH03005166">
    <property type="protein sequence ID" value="RRT67087.1"/>
    <property type="molecule type" value="Genomic_DNA"/>
</dbReference>
<name>A0A426ZST1_ENSVE</name>
<proteinExistence type="predicted"/>
<accession>A0A426ZST1</accession>
<evidence type="ECO:0000313" key="1">
    <source>
        <dbReference type="EMBL" id="RRT67087.1"/>
    </source>
</evidence>
<comment type="caution">
    <text evidence="1">The sequence shown here is derived from an EMBL/GenBank/DDBJ whole genome shotgun (WGS) entry which is preliminary data.</text>
</comment>
<organism evidence="1 2">
    <name type="scientific">Ensete ventricosum</name>
    <name type="common">Abyssinian banana</name>
    <name type="synonym">Musa ensete</name>
    <dbReference type="NCBI Taxonomy" id="4639"/>
    <lineage>
        <taxon>Eukaryota</taxon>
        <taxon>Viridiplantae</taxon>
        <taxon>Streptophyta</taxon>
        <taxon>Embryophyta</taxon>
        <taxon>Tracheophyta</taxon>
        <taxon>Spermatophyta</taxon>
        <taxon>Magnoliopsida</taxon>
        <taxon>Liliopsida</taxon>
        <taxon>Zingiberales</taxon>
        <taxon>Musaceae</taxon>
        <taxon>Ensete</taxon>
    </lineage>
</organism>
<sequence>MTIKHKSLTSGSSIHPRLSEVNGAGKSIVGSEHNILYHFWQRSRISHKYQSTKEHEQ</sequence>
<evidence type="ECO:0000313" key="2">
    <source>
        <dbReference type="Proteomes" id="UP000287651"/>
    </source>
</evidence>